<comment type="function">
    <text evidence="6">Hydrolysis of 6-phosphogluconolactone to 6-phosphogluconate.</text>
</comment>
<dbReference type="InterPro" id="IPR037171">
    <property type="entry name" value="NagB/RpiA_transferase-like"/>
</dbReference>
<feature type="domain" description="Glucosamine/galactosamine-6-phosphate isomerase" evidence="7">
    <location>
        <begin position="14"/>
        <end position="225"/>
    </location>
</feature>
<reference evidence="8" key="1">
    <citation type="submission" date="2009-03" db="EMBL/GenBank/DDBJ databases">
        <title>Caligus rogercresseyi ESTs and full-length cDNAs.</title>
        <authorList>
            <person name="Yasuike M."/>
            <person name="von Schalburg K."/>
            <person name="Cooper G."/>
            <person name="Leong J."/>
            <person name="Jones S.R.M."/>
            <person name="Koop B.F."/>
        </authorList>
    </citation>
    <scope>NUCLEOTIDE SEQUENCE</scope>
    <source>
        <tissue evidence="8">Whole tissue</tissue>
    </source>
</reference>
<dbReference type="Gene3D" id="3.40.50.1360">
    <property type="match status" value="1"/>
</dbReference>
<dbReference type="GO" id="GO:0005975">
    <property type="term" value="P:carbohydrate metabolic process"/>
    <property type="evidence" value="ECO:0007669"/>
    <property type="project" value="UniProtKB-UniRule"/>
</dbReference>
<accession>C1BN63</accession>
<evidence type="ECO:0000256" key="5">
    <source>
        <dbReference type="ARBA" id="ARBA00022801"/>
    </source>
</evidence>
<evidence type="ECO:0000256" key="6">
    <source>
        <dbReference type="RuleBase" id="RU365095"/>
    </source>
</evidence>
<dbReference type="SUPFAM" id="SSF100950">
    <property type="entry name" value="NagB/RpiA/CoA transferase-like"/>
    <property type="match status" value="1"/>
</dbReference>
<dbReference type="Pfam" id="PF01182">
    <property type="entry name" value="Glucosamine_iso"/>
    <property type="match status" value="1"/>
</dbReference>
<comment type="catalytic activity">
    <reaction evidence="1 6">
        <text>6-phospho-D-glucono-1,5-lactone + H2O = 6-phospho-D-gluconate + H(+)</text>
        <dbReference type="Rhea" id="RHEA:12556"/>
        <dbReference type="ChEBI" id="CHEBI:15377"/>
        <dbReference type="ChEBI" id="CHEBI:15378"/>
        <dbReference type="ChEBI" id="CHEBI:57955"/>
        <dbReference type="ChEBI" id="CHEBI:58759"/>
        <dbReference type="EC" id="3.1.1.31"/>
    </reaction>
</comment>
<dbReference type="CDD" id="cd01400">
    <property type="entry name" value="6PGL"/>
    <property type="match status" value="1"/>
</dbReference>
<keyword evidence="5 6" id="KW-0378">Hydrolase</keyword>
<organism evidence="8">
    <name type="scientific">Caligus rogercresseyi</name>
    <name type="common">Sea louse</name>
    <dbReference type="NCBI Taxonomy" id="217165"/>
    <lineage>
        <taxon>Eukaryota</taxon>
        <taxon>Metazoa</taxon>
        <taxon>Ecdysozoa</taxon>
        <taxon>Arthropoda</taxon>
        <taxon>Crustacea</taxon>
        <taxon>Multicrustacea</taxon>
        <taxon>Hexanauplia</taxon>
        <taxon>Copepoda</taxon>
        <taxon>Siphonostomatoida</taxon>
        <taxon>Caligidae</taxon>
        <taxon>Caligus</taxon>
    </lineage>
</organism>
<dbReference type="InterPro" id="IPR006148">
    <property type="entry name" value="Glc/Gal-6P_isomerase"/>
</dbReference>
<protein>
    <recommendedName>
        <fullName evidence="4 6">6-phosphogluconolactonase</fullName>
        <shortName evidence="6">6PGL</shortName>
        <ecNumber evidence="4 6">3.1.1.31</ecNumber>
    </recommendedName>
</protein>
<dbReference type="EMBL" id="BT076042">
    <property type="protein sequence ID" value="ACO10466.1"/>
    <property type="molecule type" value="mRNA"/>
</dbReference>
<dbReference type="AlphaFoldDB" id="C1BN63"/>
<evidence type="ECO:0000256" key="3">
    <source>
        <dbReference type="ARBA" id="ARBA00010662"/>
    </source>
</evidence>
<sequence>MSSEKKIIVSDSVGKDLGGLISKLYSASEKKDGDFIIGLSGGSLPKFFASGLEEMSSLDWSRVKFIFCDERLVPYDDGESTWKAYKEALLGRVQGLEEKNFILVDVGLGSAEAAAKDYENKIRSYAANGFDLLLLGMGPDGHTCSLFPGHPLLNEQSALVAPISDSPKPPPSRVTLTFPAINKAKAVIFVSTGEGKKAMIENVVKKKLMEYPAARVQPESRELFWILDKGAAANL</sequence>
<dbReference type="GO" id="GO:0006098">
    <property type="term" value="P:pentose-phosphate shunt"/>
    <property type="evidence" value="ECO:0007669"/>
    <property type="project" value="UniProtKB-UniPathway"/>
</dbReference>
<evidence type="ECO:0000256" key="1">
    <source>
        <dbReference type="ARBA" id="ARBA00000832"/>
    </source>
</evidence>
<dbReference type="UniPathway" id="UPA00115">
    <property type="reaction ID" value="UER00409"/>
</dbReference>
<dbReference type="InterPro" id="IPR039104">
    <property type="entry name" value="6PGL"/>
</dbReference>
<dbReference type="PANTHER" id="PTHR11054:SF0">
    <property type="entry name" value="6-PHOSPHOGLUCONOLACTONASE"/>
    <property type="match status" value="1"/>
</dbReference>
<gene>
    <name evidence="8" type="primary">6PGL</name>
</gene>
<evidence type="ECO:0000256" key="4">
    <source>
        <dbReference type="ARBA" id="ARBA00013198"/>
    </source>
</evidence>
<dbReference type="EC" id="3.1.1.31" evidence="4 6"/>
<dbReference type="FunFam" id="3.40.50.1360:FF:000005">
    <property type="entry name" value="6-phosphogluconolactonase"/>
    <property type="match status" value="1"/>
</dbReference>
<name>C1BN63_CALRO</name>
<dbReference type="InterPro" id="IPR005900">
    <property type="entry name" value="6-phosphogluconolactonase_DevB"/>
</dbReference>
<evidence type="ECO:0000259" key="7">
    <source>
        <dbReference type="Pfam" id="PF01182"/>
    </source>
</evidence>
<dbReference type="NCBIfam" id="TIGR01198">
    <property type="entry name" value="pgl"/>
    <property type="match status" value="1"/>
</dbReference>
<proteinExistence type="evidence at transcript level"/>
<dbReference type="GO" id="GO:0017057">
    <property type="term" value="F:6-phosphogluconolactonase activity"/>
    <property type="evidence" value="ECO:0007669"/>
    <property type="project" value="UniProtKB-UniRule"/>
</dbReference>
<evidence type="ECO:0000256" key="2">
    <source>
        <dbReference type="ARBA" id="ARBA00004961"/>
    </source>
</evidence>
<evidence type="ECO:0000313" key="8">
    <source>
        <dbReference type="EMBL" id="ACO10466.1"/>
    </source>
</evidence>
<comment type="pathway">
    <text evidence="2 6">Carbohydrate degradation; pentose phosphate pathway; D-ribulose 5-phosphate from D-glucose 6-phosphate (oxidative stage): step 2/3.</text>
</comment>
<comment type="similarity">
    <text evidence="3 6">Belongs to the glucosamine/galactosamine-6-phosphate isomerase family. 6-phosphogluconolactonase subfamily.</text>
</comment>
<dbReference type="PANTHER" id="PTHR11054">
    <property type="entry name" value="6-PHOSPHOGLUCONOLACTONASE"/>
    <property type="match status" value="1"/>
</dbReference>